<dbReference type="PROSITE" id="PS50011">
    <property type="entry name" value="PROTEIN_KINASE_DOM"/>
    <property type="match status" value="1"/>
</dbReference>
<dbReference type="SMART" id="SM00220">
    <property type="entry name" value="S_TKc"/>
    <property type="match status" value="1"/>
</dbReference>
<dbReference type="SUPFAM" id="SSF56112">
    <property type="entry name" value="Protein kinase-like (PK-like)"/>
    <property type="match status" value="1"/>
</dbReference>
<dbReference type="Pfam" id="PF00069">
    <property type="entry name" value="Pkinase"/>
    <property type="match status" value="1"/>
</dbReference>
<dbReference type="Gene3D" id="1.10.510.10">
    <property type="entry name" value="Transferase(Phosphotransferase) domain 1"/>
    <property type="match status" value="1"/>
</dbReference>
<keyword evidence="3" id="KW-0808">Transferase</keyword>
<name>A0A8J8NLB0_HALGN</name>
<dbReference type="GO" id="GO:0005956">
    <property type="term" value="C:protein kinase CK2 complex"/>
    <property type="evidence" value="ECO:0007669"/>
    <property type="project" value="TreeGrafter"/>
</dbReference>
<keyword evidence="6" id="KW-0067">ATP-binding</keyword>
<gene>
    <name evidence="10" type="ORF">FGO68_gene874</name>
</gene>
<evidence type="ECO:0000259" key="9">
    <source>
        <dbReference type="PROSITE" id="PS50011"/>
    </source>
</evidence>
<feature type="domain" description="Protein kinase" evidence="9">
    <location>
        <begin position="54"/>
        <end position="339"/>
    </location>
</feature>
<dbReference type="InterPro" id="IPR008271">
    <property type="entry name" value="Ser/Thr_kinase_AS"/>
</dbReference>
<keyword evidence="2" id="KW-0723">Serine/threonine-protein kinase</keyword>
<dbReference type="GO" id="GO:0005829">
    <property type="term" value="C:cytosol"/>
    <property type="evidence" value="ECO:0007669"/>
    <property type="project" value="TreeGrafter"/>
</dbReference>
<evidence type="ECO:0000256" key="2">
    <source>
        <dbReference type="ARBA" id="ARBA00022527"/>
    </source>
</evidence>
<evidence type="ECO:0000256" key="8">
    <source>
        <dbReference type="ARBA" id="ARBA00048679"/>
    </source>
</evidence>
<dbReference type="PROSITE" id="PS00108">
    <property type="entry name" value="PROTEIN_KINASE_ST"/>
    <property type="match status" value="1"/>
</dbReference>
<dbReference type="PANTHER" id="PTHR24054">
    <property type="entry name" value="CASEIN KINASE II SUBUNIT ALPHA"/>
    <property type="match status" value="1"/>
</dbReference>
<evidence type="ECO:0000256" key="7">
    <source>
        <dbReference type="ARBA" id="ARBA00047899"/>
    </source>
</evidence>
<dbReference type="FunFam" id="3.30.200.20:FF:000088">
    <property type="entry name" value="Casein kinase II subunit alpha"/>
    <property type="match status" value="1"/>
</dbReference>
<dbReference type="GO" id="GO:0006357">
    <property type="term" value="P:regulation of transcription by RNA polymerase II"/>
    <property type="evidence" value="ECO:0007669"/>
    <property type="project" value="UniProtKB-ARBA"/>
</dbReference>
<dbReference type="OrthoDB" id="290150at2759"/>
<dbReference type="GO" id="GO:0004674">
    <property type="term" value="F:protein serine/threonine kinase activity"/>
    <property type="evidence" value="ECO:0007669"/>
    <property type="project" value="UniProtKB-KW"/>
</dbReference>
<dbReference type="GO" id="GO:0051726">
    <property type="term" value="P:regulation of cell cycle"/>
    <property type="evidence" value="ECO:0007669"/>
    <property type="project" value="TreeGrafter"/>
</dbReference>
<evidence type="ECO:0000256" key="5">
    <source>
        <dbReference type="ARBA" id="ARBA00022777"/>
    </source>
</evidence>
<evidence type="ECO:0000256" key="3">
    <source>
        <dbReference type="ARBA" id="ARBA00022679"/>
    </source>
</evidence>
<dbReference type="GO" id="GO:0005524">
    <property type="term" value="F:ATP binding"/>
    <property type="evidence" value="ECO:0007669"/>
    <property type="project" value="UniProtKB-KW"/>
</dbReference>
<proteinExistence type="predicted"/>
<sequence length="352" mass="41203">MLRNFLNYKNMESSISIIDRLNLPRTYATINLLKPATYSSVDDFKLTWSSIENYRVIQKIGRGKYSEVFDGVNTENQERVCIKVLKPVRNAKILREIKILQNLCDGPNIIKLYDVARDESSKTPCLVFEHIENTHYRGLFASIKEGEMRYYMYQLLRALDYSHSQGIMHRDVKPQNIMYDQPKKRLRLIDWGLADFYIPNTSYNVRVASRYYKGPELLVDDTKYHYGLDVWSAGCTMAEIMFKKDTMFEGADNNDQLIKISKVLGTDDLLEYMRKYNLTLNTYYQSKLDRCPKRSLKTFITSDCKDLVSEEGLDLLEKMLQYDKNLRITAAEALEHPFFAKIREARANSIKK</sequence>
<evidence type="ECO:0000313" key="10">
    <source>
        <dbReference type="EMBL" id="TNV76964.1"/>
    </source>
</evidence>
<keyword evidence="5" id="KW-0418">Kinase</keyword>
<dbReference type="PANTHER" id="PTHR24054:SF0">
    <property type="entry name" value="CASEIN KINASE II SUBUNIT ALPHA"/>
    <property type="match status" value="1"/>
</dbReference>
<dbReference type="Proteomes" id="UP000785679">
    <property type="component" value="Unassembled WGS sequence"/>
</dbReference>
<dbReference type="InterPro" id="IPR011009">
    <property type="entry name" value="Kinase-like_dom_sf"/>
</dbReference>
<evidence type="ECO:0000313" key="11">
    <source>
        <dbReference type="Proteomes" id="UP000785679"/>
    </source>
</evidence>
<organism evidence="10 11">
    <name type="scientific">Halteria grandinella</name>
    <dbReference type="NCBI Taxonomy" id="5974"/>
    <lineage>
        <taxon>Eukaryota</taxon>
        <taxon>Sar</taxon>
        <taxon>Alveolata</taxon>
        <taxon>Ciliophora</taxon>
        <taxon>Intramacronucleata</taxon>
        <taxon>Spirotrichea</taxon>
        <taxon>Stichotrichia</taxon>
        <taxon>Sporadotrichida</taxon>
        <taxon>Halteriidae</taxon>
        <taxon>Halteria</taxon>
    </lineage>
</organism>
<dbReference type="InterPro" id="IPR045216">
    <property type="entry name" value="CK2_alpha"/>
</dbReference>
<keyword evidence="4" id="KW-0547">Nucleotide-binding</keyword>
<dbReference type="EC" id="2.7.11.1" evidence="1"/>
<dbReference type="FunFam" id="1.10.510.10:FF:000459">
    <property type="entry name" value="Casein kinase II subunit alpha"/>
    <property type="match status" value="1"/>
</dbReference>
<dbReference type="GO" id="GO:0031981">
    <property type="term" value="C:nuclear lumen"/>
    <property type="evidence" value="ECO:0007669"/>
    <property type="project" value="UniProtKB-ARBA"/>
</dbReference>
<dbReference type="AlphaFoldDB" id="A0A8J8NLB0"/>
<dbReference type="CDD" id="cd14132">
    <property type="entry name" value="STKc_CK2_alpha"/>
    <property type="match status" value="1"/>
</dbReference>
<dbReference type="Gene3D" id="3.30.200.20">
    <property type="entry name" value="Phosphorylase Kinase, domain 1"/>
    <property type="match status" value="1"/>
</dbReference>
<evidence type="ECO:0000256" key="1">
    <source>
        <dbReference type="ARBA" id="ARBA00012513"/>
    </source>
</evidence>
<comment type="caution">
    <text evidence="10">The sequence shown here is derived from an EMBL/GenBank/DDBJ whole genome shotgun (WGS) entry which is preliminary data.</text>
</comment>
<keyword evidence="11" id="KW-1185">Reference proteome</keyword>
<protein>
    <recommendedName>
        <fullName evidence="1">non-specific serine/threonine protein kinase</fullName>
        <ecNumber evidence="1">2.7.11.1</ecNumber>
    </recommendedName>
</protein>
<reference evidence="10" key="1">
    <citation type="submission" date="2019-06" db="EMBL/GenBank/DDBJ databases">
        <authorList>
            <person name="Zheng W."/>
        </authorList>
    </citation>
    <scope>NUCLEOTIDE SEQUENCE</scope>
    <source>
        <strain evidence="10">QDHG01</strain>
    </source>
</reference>
<comment type="catalytic activity">
    <reaction evidence="8">
        <text>L-seryl-[protein] + ATP = O-phospho-L-seryl-[protein] + ADP + H(+)</text>
        <dbReference type="Rhea" id="RHEA:17989"/>
        <dbReference type="Rhea" id="RHEA-COMP:9863"/>
        <dbReference type="Rhea" id="RHEA-COMP:11604"/>
        <dbReference type="ChEBI" id="CHEBI:15378"/>
        <dbReference type="ChEBI" id="CHEBI:29999"/>
        <dbReference type="ChEBI" id="CHEBI:30616"/>
        <dbReference type="ChEBI" id="CHEBI:83421"/>
        <dbReference type="ChEBI" id="CHEBI:456216"/>
        <dbReference type="EC" id="2.7.11.1"/>
    </reaction>
</comment>
<dbReference type="InterPro" id="IPR000719">
    <property type="entry name" value="Prot_kinase_dom"/>
</dbReference>
<comment type="catalytic activity">
    <reaction evidence="7">
        <text>L-threonyl-[protein] + ATP = O-phospho-L-threonyl-[protein] + ADP + H(+)</text>
        <dbReference type="Rhea" id="RHEA:46608"/>
        <dbReference type="Rhea" id="RHEA-COMP:11060"/>
        <dbReference type="Rhea" id="RHEA-COMP:11605"/>
        <dbReference type="ChEBI" id="CHEBI:15378"/>
        <dbReference type="ChEBI" id="CHEBI:30013"/>
        <dbReference type="ChEBI" id="CHEBI:30616"/>
        <dbReference type="ChEBI" id="CHEBI:61977"/>
        <dbReference type="ChEBI" id="CHEBI:456216"/>
        <dbReference type="EC" id="2.7.11.1"/>
    </reaction>
</comment>
<accession>A0A8J8NLB0</accession>
<dbReference type="EMBL" id="RRYP01012660">
    <property type="protein sequence ID" value="TNV76964.1"/>
    <property type="molecule type" value="Genomic_DNA"/>
</dbReference>
<evidence type="ECO:0000256" key="6">
    <source>
        <dbReference type="ARBA" id="ARBA00022840"/>
    </source>
</evidence>
<evidence type="ECO:0000256" key="4">
    <source>
        <dbReference type="ARBA" id="ARBA00022741"/>
    </source>
</evidence>